<reference evidence="1" key="1">
    <citation type="journal article" date="2014" name="Int. J. Syst. Evol. Microbiol.">
        <title>Complete genome sequence of Corynebacterium casei LMG S-19264T (=DSM 44701T), isolated from a smear-ripened cheese.</title>
        <authorList>
            <consortium name="US DOE Joint Genome Institute (JGI-PGF)"/>
            <person name="Walter F."/>
            <person name="Albersmeier A."/>
            <person name="Kalinowski J."/>
            <person name="Ruckert C."/>
        </authorList>
    </citation>
    <scope>NUCLEOTIDE SEQUENCE</scope>
    <source>
        <strain evidence="1">CGMCC 1.15367</strain>
    </source>
</reference>
<organism evidence="1 2">
    <name type="scientific">Aureimonas endophytica</name>
    <dbReference type="NCBI Taxonomy" id="2027858"/>
    <lineage>
        <taxon>Bacteria</taxon>
        <taxon>Pseudomonadati</taxon>
        <taxon>Pseudomonadota</taxon>
        <taxon>Alphaproteobacteria</taxon>
        <taxon>Hyphomicrobiales</taxon>
        <taxon>Aurantimonadaceae</taxon>
        <taxon>Aureimonas</taxon>
    </lineage>
</organism>
<comment type="caution">
    <text evidence="1">The sequence shown here is derived from an EMBL/GenBank/DDBJ whole genome shotgun (WGS) entry which is preliminary data.</text>
</comment>
<evidence type="ECO:0000313" key="1">
    <source>
        <dbReference type="EMBL" id="GGE24735.1"/>
    </source>
</evidence>
<dbReference type="AlphaFoldDB" id="A0A917EE80"/>
<proteinExistence type="predicted"/>
<dbReference type="EMBL" id="BMIQ01000015">
    <property type="protein sequence ID" value="GGE24735.1"/>
    <property type="molecule type" value="Genomic_DNA"/>
</dbReference>
<name>A0A917EE80_9HYPH</name>
<accession>A0A917EE80</accession>
<evidence type="ECO:0000313" key="2">
    <source>
        <dbReference type="Proteomes" id="UP000644699"/>
    </source>
</evidence>
<dbReference type="Proteomes" id="UP000644699">
    <property type="component" value="Unassembled WGS sequence"/>
</dbReference>
<gene>
    <name evidence="1" type="ORF">GCM10011390_50210</name>
</gene>
<dbReference type="RefSeq" id="WP_188913499.1">
    <property type="nucleotide sequence ID" value="NZ_BMIQ01000015.1"/>
</dbReference>
<sequence>MQLLQAEFGTVFPPRDEYDVLAYDLGDVCRGYRRFSADDPMPGENHAAGFRWGWQNRMRDCQLGDDGFDEIRHMARLLQLMPEPAERRA</sequence>
<reference evidence="1" key="2">
    <citation type="submission" date="2020-09" db="EMBL/GenBank/DDBJ databases">
        <authorList>
            <person name="Sun Q."/>
            <person name="Zhou Y."/>
        </authorList>
    </citation>
    <scope>NUCLEOTIDE SEQUENCE</scope>
    <source>
        <strain evidence="1">CGMCC 1.15367</strain>
    </source>
</reference>
<protein>
    <submittedName>
        <fullName evidence="1">Uncharacterized protein</fullName>
    </submittedName>
</protein>
<keyword evidence="2" id="KW-1185">Reference proteome</keyword>